<dbReference type="RefSeq" id="WP_149681899.1">
    <property type="nucleotide sequence ID" value="NZ_FNBI01000002.1"/>
</dbReference>
<reference evidence="9 10" key="1">
    <citation type="submission" date="2016-10" db="EMBL/GenBank/DDBJ databases">
        <authorList>
            <person name="Varghese N."/>
            <person name="Submissions S."/>
        </authorList>
    </citation>
    <scope>NUCLEOTIDE SEQUENCE [LARGE SCALE GENOMIC DNA]</scope>
    <source>
        <strain evidence="9 10">S7-754</strain>
    </source>
</reference>
<dbReference type="Gene3D" id="3.10.450.160">
    <property type="entry name" value="inner membrane protein cigr"/>
    <property type="match status" value="1"/>
</dbReference>
<evidence type="ECO:0000256" key="3">
    <source>
        <dbReference type="ARBA" id="ARBA00015281"/>
    </source>
</evidence>
<evidence type="ECO:0000256" key="4">
    <source>
        <dbReference type="ARBA" id="ARBA00023288"/>
    </source>
</evidence>
<dbReference type="OrthoDB" id="9808839at2"/>
<accession>A0A1G7JCP0</accession>
<keyword evidence="6" id="KW-0732">Signal</keyword>
<evidence type="ECO:0000256" key="6">
    <source>
        <dbReference type="SAM" id="SignalP"/>
    </source>
</evidence>
<feature type="chain" id="PRO_5033740605" description="17 kDa surface antigen" evidence="6">
    <location>
        <begin position="22"/>
        <end position="348"/>
    </location>
</feature>
<evidence type="ECO:0000256" key="2">
    <source>
        <dbReference type="ARBA" id="ARBA00008681"/>
    </source>
</evidence>
<dbReference type="Proteomes" id="UP000436801">
    <property type="component" value="Unassembled WGS sequence"/>
</dbReference>
<comment type="subcellular location">
    <subcellularLocation>
        <location evidence="1">Cell outer membrane</location>
        <topology evidence="1">Lipid-anchor</topology>
    </subcellularLocation>
</comment>
<dbReference type="EMBL" id="WSUT01000005">
    <property type="protein sequence ID" value="MWC43932.1"/>
    <property type="molecule type" value="Genomic_DNA"/>
</dbReference>
<sequence>MRTLLLAGAGIITAISGGAQAQRAPGASYPPPGANVPAPQPPAALPPANRPNASHRPAPLPAAARPTAARWGSMVDGRWWGGANAPGGWNAYRRPVRGVALPPYWVSPRFTVNDWRDYGLDTPGRGRRWARYYDDAVLIDDRGTVYDMVGDVDWMGERRREQFARDDRRDGDGLTGAAIGAVAGGVAGNVIAGRGNRLGGTLIGAGVGAAGGYAIDRSRSRGRGRRAEPGYDYLVAPDYGPGYADDDGPGYDPYYDDGYPPPPPPVAPAVTTVQGGAPWVSPDGRTTVTTTTAGGYPAGGYYYPGTTTTTVVVQSAPVVTTTTTEVYEDRVRYSPRKVVRRKTKLLRR</sequence>
<keyword evidence="10" id="KW-1185">Reference proteome</keyword>
<dbReference type="Proteomes" id="UP000323502">
    <property type="component" value="Unassembled WGS sequence"/>
</dbReference>
<evidence type="ECO:0000313" key="11">
    <source>
        <dbReference type="Proteomes" id="UP000436801"/>
    </source>
</evidence>
<protein>
    <recommendedName>
        <fullName evidence="3">17 kDa surface antigen</fullName>
    </recommendedName>
</protein>
<feature type="signal peptide" evidence="6">
    <location>
        <begin position="1"/>
        <end position="21"/>
    </location>
</feature>
<organism evidence="9 10">
    <name type="scientific">Sphingomonas carotinifaciens</name>
    <dbReference type="NCBI Taxonomy" id="1166323"/>
    <lineage>
        <taxon>Bacteria</taxon>
        <taxon>Pseudomonadati</taxon>
        <taxon>Pseudomonadota</taxon>
        <taxon>Alphaproteobacteria</taxon>
        <taxon>Sphingomonadales</taxon>
        <taxon>Sphingomonadaceae</taxon>
        <taxon>Sphingomonas</taxon>
    </lineage>
</organism>
<evidence type="ECO:0000313" key="8">
    <source>
        <dbReference type="EMBL" id="MWC43932.1"/>
    </source>
</evidence>
<feature type="domain" description="Glycine zipper 2TM" evidence="7">
    <location>
        <begin position="176"/>
        <end position="215"/>
    </location>
</feature>
<evidence type="ECO:0000256" key="5">
    <source>
        <dbReference type="SAM" id="MobiDB-lite"/>
    </source>
</evidence>
<evidence type="ECO:0000313" key="9">
    <source>
        <dbReference type="EMBL" id="SDF22668.1"/>
    </source>
</evidence>
<evidence type="ECO:0000313" key="10">
    <source>
        <dbReference type="Proteomes" id="UP000323502"/>
    </source>
</evidence>
<gene>
    <name evidence="8" type="ORF">GQR91_09745</name>
    <name evidence="9" type="ORF">SAMN05216557_102585</name>
</gene>
<dbReference type="AlphaFoldDB" id="A0A1G7JCP0"/>
<dbReference type="InterPro" id="IPR008816">
    <property type="entry name" value="Gly_zipper_2TM_dom"/>
</dbReference>
<proteinExistence type="inferred from homology"/>
<reference evidence="8 11" key="2">
    <citation type="submission" date="2019-12" db="EMBL/GenBank/DDBJ databases">
        <authorList>
            <person name="Zheng J."/>
        </authorList>
    </citation>
    <scope>NUCLEOTIDE SEQUENCE [LARGE SCALE GENOMIC DNA]</scope>
    <source>
        <strain evidence="8 11">DSM 27347</strain>
    </source>
</reference>
<dbReference type="Pfam" id="PF05433">
    <property type="entry name" value="Rick_17kDa_Anti"/>
    <property type="match status" value="1"/>
</dbReference>
<dbReference type="EMBL" id="FNBI01000002">
    <property type="protein sequence ID" value="SDF22668.1"/>
    <property type="molecule type" value="Genomic_DNA"/>
</dbReference>
<evidence type="ECO:0000259" key="7">
    <source>
        <dbReference type="Pfam" id="PF05433"/>
    </source>
</evidence>
<evidence type="ECO:0000256" key="1">
    <source>
        <dbReference type="ARBA" id="ARBA00004459"/>
    </source>
</evidence>
<dbReference type="GO" id="GO:0009279">
    <property type="term" value="C:cell outer membrane"/>
    <property type="evidence" value="ECO:0007669"/>
    <property type="project" value="UniProtKB-SubCell"/>
</dbReference>
<feature type="region of interest" description="Disordered" evidence="5">
    <location>
        <begin position="20"/>
        <end position="65"/>
    </location>
</feature>
<name>A0A1G7JCP0_9SPHN</name>
<keyword evidence="4" id="KW-0449">Lipoprotein</keyword>
<dbReference type="Pfam" id="PF11776">
    <property type="entry name" value="RcnB"/>
    <property type="match status" value="1"/>
</dbReference>
<feature type="compositionally biased region" description="Pro residues" evidence="5">
    <location>
        <begin position="28"/>
        <end position="49"/>
    </location>
</feature>
<comment type="similarity">
    <text evidence="2">Belongs to the rickettsiale 17 kDa surface antigen family.</text>
</comment>
<dbReference type="InterPro" id="IPR024572">
    <property type="entry name" value="RcnB"/>
</dbReference>